<dbReference type="Gene3D" id="3.40.1190.20">
    <property type="match status" value="1"/>
</dbReference>
<feature type="binding site" evidence="9">
    <location>
        <position position="572"/>
    </location>
    <ligand>
        <name>(6S)-NADPHX</name>
        <dbReference type="ChEBI" id="CHEBI:64076"/>
    </ligand>
</feature>
<keyword evidence="4" id="KW-0862">Zinc</keyword>
<dbReference type="InterPro" id="IPR029056">
    <property type="entry name" value="Ribokinase-like"/>
</dbReference>
<evidence type="ECO:0000256" key="4">
    <source>
        <dbReference type="ARBA" id="ARBA00022833"/>
    </source>
</evidence>
<accession>A0ABP0LDJ8</accession>
<dbReference type="SUPFAM" id="SSF51316">
    <property type="entry name" value="Mss4-like"/>
    <property type="match status" value="1"/>
</dbReference>
<feature type="binding site" evidence="9">
    <location>
        <begin position="677"/>
        <end position="686"/>
    </location>
    <ligand>
        <name>ATP</name>
        <dbReference type="ChEBI" id="CHEBI:30616"/>
    </ligand>
</feature>
<evidence type="ECO:0000256" key="8">
    <source>
        <dbReference type="ARBA" id="ARBA00023239"/>
    </source>
</evidence>
<dbReference type="PANTHER" id="PTHR12592">
    <property type="entry name" value="ATP-DEPENDENT (S)-NAD(P)H-HYDRATE DEHYDRATASE FAMILY MEMBER"/>
    <property type="match status" value="1"/>
</dbReference>
<keyword evidence="11" id="KW-0812">Transmembrane</keyword>
<feature type="binding site" evidence="9">
    <location>
        <begin position="625"/>
        <end position="631"/>
    </location>
    <ligand>
        <name>(6S)-NADPHX</name>
        <dbReference type="ChEBI" id="CHEBI:64076"/>
    </ligand>
</feature>
<dbReference type="SUPFAM" id="SSF53613">
    <property type="entry name" value="Ribokinase-like"/>
    <property type="match status" value="1"/>
</dbReference>
<keyword evidence="11" id="KW-1133">Transmembrane helix</keyword>
<keyword evidence="3 9" id="KW-0547">Nucleotide-binding</keyword>
<feature type="domain" description="YjeF C-terminal" evidence="12">
    <location>
        <begin position="457"/>
        <end position="749"/>
    </location>
</feature>
<gene>
    <name evidence="14" type="ORF">SCF082_LOCUS21817</name>
</gene>
<organism evidence="14 15">
    <name type="scientific">Durusdinium trenchii</name>
    <dbReference type="NCBI Taxonomy" id="1381693"/>
    <lineage>
        <taxon>Eukaryota</taxon>
        <taxon>Sar</taxon>
        <taxon>Alveolata</taxon>
        <taxon>Dinophyceae</taxon>
        <taxon>Suessiales</taxon>
        <taxon>Symbiodiniaceae</taxon>
        <taxon>Durusdinium</taxon>
    </lineage>
</organism>
<comment type="caution">
    <text evidence="14">The sequence shown here is derived from an EMBL/GenBank/DDBJ whole genome shotgun (WGS) entry which is preliminary data.</text>
</comment>
<evidence type="ECO:0000313" key="15">
    <source>
        <dbReference type="Proteomes" id="UP001642464"/>
    </source>
</evidence>
<comment type="similarity">
    <text evidence="1">Belongs to the Gfa family.</text>
</comment>
<evidence type="ECO:0000259" key="13">
    <source>
        <dbReference type="PROSITE" id="PS51891"/>
    </source>
</evidence>
<feature type="binding site" evidence="9">
    <location>
        <begin position="657"/>
        <end position="661"/>
    </location>
    <ligand>
        <name>ATP</name>
        <dbReference type="ChEBI" id="CHEBI:30616"/>
    </ligand>
</feature>
<evidence type="ECO:0000256" key="3">
    <source>
        <dbReference type="ARBA" id="ARBA00022741"/>
    </source>
</evidence>
<dbReference type="PANTHER" id="PTHR12592:SF0">
    <property type="entry name" value="ATP-DEPENDENT (S)-NAD(P)H-HYDRATE DEHYDRATASE"/>
    <property type="match status" value="1"/>
</dbReference>
<dbReference type="InterPro" id="IPR000631">
    <property type="entry name" value="CARKD"/>
</dbReference>
<keyword evidence="7 9" id="KW-0520">NAD</keyword>
<evidence type="ECO:0000256" key="1">
    <source>
        <dbReference type="ARBA" id="ARBA00005495"/>
    </source>
</evidence>
<protein>
    <recommendedName>
        <fullName evidence="9">ATP-dependent (S)-NAD(P)H-hydrate dehydratase</fullName>
        <ecNumber evidence="9">4.2.1.93</ecNumber>
    </recommendedName>
    <alternativeName>
        <fullName evidence="9">ATP-dependent NAD(P)HX dehydratase</fullName>
    </alternativeName>
</protein>
<evidence type="ECO:0000256" key="11">
    <source>
        <dbReference type="SAM" id="Phobius"/>
    </source>
</evidence>
<dbReference type="CDD" id="cd01171">
    <property type="entry name" value="YXKO-related"/>
    <property type="match status" value="1"/>
</dbReference>
<evidence type="ECO:0000256" key="7">
    <source>
        <dbReference type="ARBA" id="ARBA00023027"/>
    </source>
</evidence>
<dbReference type="InterPro" id="IPR006913">
    <property type="entry name" value="CENP-V/GFA"/>
</dbReference>
<evidence type="ECO:0000259" key="12">
    <source>
        <dbReference type="PROSITE" id="PS51383"/>
    </source>
</evidence>
<proteinExistence type="inferred from homology"/>
<dbReference type="EMBL" id="CAXAMM010015558">
    <property type="protein sequence ID" value="CAK9036664.1"/>
    <property type="molecule type" value="Genomic_DNA"/>
</dbReference>
<sequence>MAKKANLNGFLISGRTKTSAKSRQAVPLADGSGAMNKEPPCSRKDDWQMPKLKLSALVISAFSPGLPLYFFIFVYRKFASADASALAARLVKSNGSGSGGSAFIGATADVNLDDLVAPAHTDQVEEKVEDGDSEAEGEEKKKKKAKEEDAKGEDWDRNFDQEGRVLEFLQAVLGPVADQLQNLIQEIQDRKGTDELPKDAGDAAAATSVDGQIKNAPPSQSFMNLKTIALFRSSLDDFWKCQSAAELKEKAARRAVARKPITELCQARPTGLKEAAPPAGKKAKQDADTNPLRRTFCLTMAIPVKVQYVARCFCRRVSFEVSNDPMTAKLCDCSACQRLHGAPMQWAALFQKTSVRFAEGLQFVRWYHTGTDSVCTSGVERVLPSKLQCTHCGTWLADEGRNNFMTFPTLFDFQGQGPSRFPVAFRPRCRIHCATRALAAQDHLPAYLDDGKTPVSLQDYLLDIAPPLDGRSYKGQSGRIGVLGGSVDFTGAPYYAAMAALRVGAELLYLCTAEEATGPIKAYSPELMVSEVYRWSSISSEDPGVVQKEIDRMVSKMEALLPRFHALAIGPGLGRDDRVLKAVARIIELAKARELPLVIDADGLWLIERLPELVAGYSRAVLTPNAAEFRRLCQAVGCEETLLQLCEKLAGPVVIQKGAVDQMARPGSEVLSCREEGAPRRPGGLGDFLAGSLAVLVGWAAARRRDPMIACQCACMLVRRACKIAFEKKKRSMVAPDVLDEVGLAFEELCPSKM</sequence>
<dbReference type="NCBIfam" id="TIGR00196">
    <property type="entry name" value="yjeF_cterm"/>
    <property type="match status" value="1"/>
</dbReference>
<evidence type="ECO:0000256" key="10">
    <source>
        <dbReference type="SAM" id="MobiDB-lite"/>
    </source>
</evidence>
<feature type="compositionally biased region" description="Acidic residues" evidence="10">
    <location>
        <begin position="127"/>
        <end position="137"/>
    </location>
</feature>
<dbReference type="Pfam" id="PF01256">
    <property type="entry name" value="Carb_kinase"/>
    <property type="match status" value="1"/>
</dbReference>
<feature type="region of interest" description="Disordered" evidence="10">
    <location>
        <begin position="22"/>
        <end position="44"/>
    </location>
</feature>
<evidence type="ECO:0000256" key="5">
    <source>
        <dbReference type="ARBA" id="ARBA00022840"/>
    </source>
</evidence>
<keyword evidence="15" id="KW-1185">Reference proteome</keyword>
<feature type="region of interest" description="Disordered" evidence="10">
    <location>
        <begin position="120"/>
        <end position="155"/>
    </location>
</feature>
<dbReference type="Pfam" id="PF04828">
    <property type="entry name" value="GFA"/>
    <property type="match status" value="1"/>
</dbReference>
<evidence type="ECO:0000256" key="2">
    <source>
        <dbReference type="ARBA" id="ARBA00022723"/>
    </source>
</evidence>
<comment type="cofactor">
    <cofactor evidence="9">
        <name>Mg(2+)</name>
        <dbReference type="ChEBI" id="CHEBI:18420"/>
    </cofactor>
</comment>
<feature type="domain" description="CENP-V/GFA" evidence="13">
    <location>
        <begin position="308"/>
        <end position="474"/>
    </location>
</feature>
<keyword evidence="11" id="KW-0472">Membrane</keyword>
<dbReference type="PROSITE" id="PS51383">
    <property type="entry name" value="YJEF_C_3"/>
    <property type="match status" value="1"/>
</dbReference>
<keyword evidence="5 9" id="KW-0067">ATP-binding</keyword>
<feature type="binding site" evidence="9">
    <location>
        <position position="687"/>
    </location>
    <ligand>
        <name>(6S)-NADPHX</name>
        <dbReference type="ChEBI" id="CHEBI:64076"/>
    </ligand>
</feature>
<comment type="similarity">
    <text evidence="9">Belongs to the NnrD/CARKD family.</text>
</comment>
<keyword evidence="6" id="KW-0521">NADP</keyword>
<feature type="compositionally biased region" description="Basic and acidic residues" evidence="10">
    <location>
        <begin position="145"/>
        <end position="155"/>
    </location>
</feature>
<dbReference type="Proteomes" id="UP001642464">
    <property type="component" value="Unassembled WGS sequence"/>
</dbReference>
<dbReference type="PROSITE" id="PS51891">
    <property type="entry name" value="CENP_V_GFA"/>
    <property type="match status" value="1"/>
</dbReference>
<dbReference type="HAMAP" id="MF_01965">
    <property type="entry name" value="NADHX_dehydratase"/>
    <property type="match status" value="1"/>
</dbReference>
<feature type="transmembrane region" description="Helical" evidence="11">
    <location>
        <begin position="54"/>
        <end position="75"/>
    </location>
</feature>
<evidence type="ECO:0000256" key="9">
    <source>
        <dbReference type="HAMAP-Rule" id="MF_03157"/>
    </source>
</evidence>
<name>A0ABP0LDJ8_9DINO</name>
<comment type="catalytic activity">
    <reaction evidence="9">
        <text>(6S)-NADPHX + ATP = ADP + phosphate + NADPH + H(+)</text>
        <dbReference type="Rhea" id="RHEA:32231"/>
        <dbReference type="ChEBI" id="CHEBI:15378"/>
        <dbReference type="ChEBI" id="CHEBI:30616"/>
        <dbReference type="ChEBI" id="CHEBI:43474"/>
        <dbReference type="ChEBI" id="CHEBI:57783"/>
        <dbReference type="ChEBI" id="CHEBI:64076"/>
        <dbReference type="ChEBI" id="CHEBI:456216"/>
        <dbReference type="EC" id="4.2.1.93"/>
    </reaction>
</comment>
<dbReference type="InterPro" id="IPR011057">
    <property type="entry name" value="Mss4-like_sf"/>
</dbReference>
<keyword evidence="8 9" id="KW-0456">Lyase</keyword>
<comment type="function">
    <text evidence="9">Catalyzes the dehydration of the S-form of NAD(P)HX at the expense of ATP, which is converted to ADP. Together with NAD(P)HX epimerase, which catalyzes the epimerization of the S- and R-forms, the enzyme allows the repair of both epimers of NAD(P)HX, a damaged form of NAD(P)H that is a result of enzymatic or heat-dependent hydration.</text>
</comment>
<keyword evidence="2" id="KW-0479">Metal-binding</keyword>
<evidence type="ECO:0000256" key="6">
    <source>
        <dbReference type="ARBA" id="ARBA00022857"/>
    </source>
</evidence>
<dbReference type="Gene3D" id="3.90.1590.10">
    <property type="entry name" value="glutathione-dependent formaldehyde- activating enzyme (gfa)"/>
    <property type="match status" value="1"/>
</dbReference>
<evidence type="ECO:0000313" key="14">
    <source>
        <dbReference type="EMBL" id="CAK9036664.1"/>
    </source>
</evidence>
<reference evidence="14 15" key="1">
    <citation type="submission" date="2024-02" db="EMBL/GenBank/DDBJ databases">
        <authorList>
            <person name="Chen Y."/>
            <person name="Shah S."/>
            <person name="Dougan E. K."/>
            <person name="Thang M."/>
            <person name="Chan C."/>
        </authorList>
    </citation>
    <scope>NUCLEOTIDE SEQUENCE [LARGE SCALE GENOMIC DNA]</scope>
</reference>
<keyword evidence="9" id="KW-0597">Phosphoprotein</keyword>
<comment type="catalytic activity">
    <reaction evidence="9">
        <text>(6S)-NADHX + ATP = ADP + phosphate + NADH + H(+)</text>
        <dbReference type="Rhea" id="RHEA:19017"/>
        <dbReference type="ChEBI" id="CHEBI:15378"/>
        <dbReference type="ChEBI" id="CHEBI:30616"/>
        <dbReference type="ChEBI" id="CHEBI:43474"/>
        <dbReference type="ChEBI" id="CHEBI:57945"/>
        <dbReference type="ChEBI" id="CHEBI:64074"/>
        <dbReference type="ChEBI" id="CHEBI:456216"/>
        <dbReference type="EC" id="4.2.1.93"/>
    </reaction>
</comment>
<dbReference type="EC" id="4.2.1.93" evidence="9"/>